<reference evidence="1 2" key="1">
    <citation type="submission" date="2019-05" db="EMBL/GenBank/DDBJ databases">
        <title>Genome-based reclassification of Lactobacillus casei as Lactobacillus casei subsp. casei. subsp.nov., description of Lactobacillus casei subsp. zeae subsp. nov., and emended description of Lactobacillus casei.</title>
        <authorList>
            <person name="Huang C.-H."/>
        </authorList>
    </citation>
    <scope>NUCLEOTIDE SEQUENCE [LARGE SCALE GENOMIC DNA]</scope>
    <source>
        <strain evidence="1 2">CRBIP24.58</strain>
    </source>
</reference>
<gene>
    <name evidence="1" type="ORF">FEI14_00435</name>
</gene>
<dbReference type="AlphaFoldDB" id="A0A5R8M184"/>
<name>A0A5R8M184_LACZE</name>
<dbReference type="EMBL" id="VBWN01000001">
    <property type="protein sequence ID" value="TLF43387.1"/>
    <property type="molecule type" value="Genomic_DNA"/>
</dbReference>
<organism evidence="1 2">
    <name type="scientific">Lacticaseibacillus zeae</name>
    <name type="common">Lactobacillus zeae</name>
    <dbReference type="NCBI Taxonomy" id="57037"/>
    <lineage>
        <taxon>Bacteria</taxon>
        <taxon>Bacillati</taxon>
        <taxon>Bacillota</taxon>
        <taxon>Bacilli</taxon>
        <taxon>Lactobacillales</taxon>
        <taxon>Lactobacillaceae</taxon>
        <taxon>Lacticaseibacillus</taxon>
    </lineage>
</organism>
<accession>A0A5R8M184</accession>
<dbReference type="Proteomes" id="UP000307781">
    <property type="component" value="Unassembled WGS sequence"/>
</dbReference>
<comment type="caution">
    <text evidence="1">The sequence shown here is derived from an EMBL/GenBank/DDBJ whole genome shotgun (WGS) entry which is preliminary data.</text>
</comment>
<proteinExistence type="predicted"/>
<sequence length="81" mass="9228">MGLRGEIGLNGRFSRFRPRPIFEPQPGLLRLKVVPTPFQPQLAGDCGVWHGIEFIAPTSQWIAKEFSYLSAFSTKRWLLIV</sequence>
<evidence type="ECO:0000313" key="1">
    <source>
        <dbReference type="EMBL" id="TLF43387.1"/>
    </source>
</evidence>
<protein>
    <submittedName>
        <fullName evidence="1">Uncharacterized protein</fullName>
    </submittedName>
</protein>
<evidence type="ECO:0000313" key="2">
    <source>
        <dbReference type="Proteomes" id="UP000307781"/>
    </source>
</evidence>